<keyword evidence="4 14" id="KW-1134">Transmembrane beta strand</keyword>
<organism evidence="20 21">
    <name type="scientific">Candidimonas nitroreducens</name>
    <dbReference type="NCBI Taxonomy" id="683354"/>
    <lineage>
        <taxon>Bacteria</taxon>
        <taxon>Pseudomonadati</taxon>
        <taxon>Pseudomonadota</taxon>
        <taxon>Betaproteobacteria</taxon>
        <taxon>Burkholderiales</taxon>
        <taxon>Alcaligenaceae</taxon>
        <taxon>Candidimonas</taxon>
    </lineage>
</organism>
<protein>
    <submittedName>
        <fullName evidence="20">TonB-dependent siderophore receptor</fullName>
    </submittedName>
</protein>
<feature type="signal peptide" evidence="17">
    <location>
        <begin position="1"/>
        <end position="29"/>
    </location>
</feature>
<reference evidence="21" key="1">
    <citation type="submission" date="2017-06" db="EMBL/GenBank/DDBJ databases">
        <title>Herbaspirillum phytohormonus sp. nov., isolated from the root nodule of Robinia pseudoacacia in lead-zinc mine.</title>
        <authorList>
            <person name="Fan M."/>
            <person name="Lin Y."/>
        </authorList>
    </citation>
    <scope>NUCLEOTIDE SEQUENCE [LARGE SCALE GENOMIC DNA]</scope>
    <source>
        <strain evidence="21">SC-089</strain>
    </source>
</reference>
<dbReference type="PROSITE" id="PS01156">
    <property type="entry name" value="TONB_DEPENDENT_REC_2"/>
    <property type="match status" value="1"/>
</dbReference>
<evidence type="ECO:0000259" key="19">
    <source>
        <dbReference type="Pfam" id="PF07715"/>
    </source>
</evidence>
<keyword evidence="11 14" id="KW-0472">Membrane</keyword>
<evidence type="ECO:0000256" key="10">
    <source>
        <dbReference type="ARBA" id="ARBA00023077"/>
    </source>
</evidence>
<dbReference type="EMBL" id="NJIH01000004">
    <property type="protein sequence ID" value="OWT61944.1"/>
    <property type="molecule type" value="Genomic_DNA"/>
</dbReference>
<evidence type="ECO:0000256" key="3">
    <source>
        <dbReference type="ARBA" id="ARBA00022448"/>
    </source>
</evidence>
<keyword evidence="21" id="KW-1185">Reference proteome</keyword>
<dbReference type="GO" id="GO:0015344">
    <property type="term" value="F:siderophore uptake transmembrane transporter activity"/>
    <property type="evidence" value="ECO:0007669"/>
    <property type="project" value="TreeGrafter"/>
</dbReference>
<dbReference type="InterPro" id="IPR010105">
    <property type="entry name" value="TonB_sidphr_rcpt"/>
</dbReference>
<dbReference type="CDD" id="cd01347">
    <property type="entry name" value="ligand_gated_channel"/>
    <property type="match status" value="1"/>
</dbReference>
<keyword evidence="10 16" id="KW-0798">TonB box</keyword>
<dbReference type="GO" id="GO:0038023">
    <property type="term" value="F:signaling receptor activity"/>
    <property type="evidence" value="ECO:0007669"/>
    <property type="project" value="InterPro"/>
</dbReference>
<keyword evidence="13 14" id="KW-0998">Cell outer membrane</keyword>
<comment type="similarity">
    <text evidence="2 14 16">Belongs to the TonB-dependent receptor family.</text>
</comment>
<dbReference type="PANTHER" id="PTHR32552:SF82">
    <property type="entry name" value="FCUA PROTEIN"/>
    <property type="match status" value="1"/>
</dbReference>
<evidence type="ECO:0000256" key="8">
    <source>
        <dbReference type="ARBA" id="ARBA00023004"/>
    </source>
</evidence>
<keyword evidence="7 17" id="KW-0732">Signal</keyword>
<proteinExistence type="inferred from homology"/>
<feature type="short sequence motif" description="TonB C-terminal box" evidence="15">
    <location>
        <begin position="725"/>
        <end position="742"/>
    </location>
</feature>
<dbReference type="Pfam" id="PF00593">
    <property type="entry name" value="TonB_dep_Rec_b-barrel"/>
    <property type="match status" value="1"/>
</dbReference>
<name>A0A225ML30_9BURK</name>
<evidence type="ECO:0000256" key="17">
    <source>
        <dbReference type="SAM" id="SignalP"/>
    </source>
</evidence>
<dbReference type="InterPro" id="IPR012910">
    <property type="entry name" value="Plug_dom"/>
</dbReference>
<evidence type="ECO:0000256" key="14">
    <source>
        <dbReference type="PROSITE-ProRule" id="PRU01360"/>
    </source>
</evidence>
<dbReference type="Pfam" id="PF07715">
    <property type="entry name" value="Plug"/>
    <property type="match status" value="1"/>
</dbReference>
<dbReference type="AlphaFoldDB" id="A0A225ML30"/>
<evidence type="ECO:0000313" key="20">
    <source>
        <dbReference type="EMBL" id="OWT61944.1"/>
    </source>
</evidence>
<dbReference type="Gene3D" id="2.170.130.10">
    <property type="entry name" value="TonB-dependent receptor, plug domain"/>
    <property type="match status" value="1"/>
</dbReference>
<evidence type="ECO:0000256" key="16">
    <source>
        <dbReference type="RuleBase" id="RU003357"/>
    </source>
</evidence>
<dbReference type="PANTHER" id="PTHR32552">
    <property type="entry name" value="FERRICHROME IRON RECEPTOR-RELATED"/>
    <property type="match status" value="1"/>
</dbReference>
<feature type="domain" description="TonB-dependent receptor plug" evidence="19">
    <location>
        <begin position="98"/>
        <end position="196"/>
    </location>
</feature>
<comment type="subcellular location">
    <subcellularLocation>
        <location evidence="1 14">Cell outer membrane</location>
        <topology evidence="1 14">Multi-pass membrane protein</topology>
    </subcellularLocation>
</comment>
<evidence type="ECO:0000256" key="4">
    <source>
        <dbReference type="ARBA" id="ARBA00022452"/>
    </source>
</evidence>
<dbReference type="PROSITE" id="PS52016">
    <property type="entry name" value="TONB_DEPENDENT_REC_3"/>
    <property type="match status" value="1"/>
</dbReference>
<keyword evidence="9" id="KW-0406">Ion transport</keyword>
<dbReference type="Gene3D" id="2.40.170.20">
    <property type="entry name" value="TonB-dependent receptor, beta-barrel domain"/>
    <property type="match status" value="1"/>
</dbReference>
<keyword evidence="5" id="KW-0410">Iron transport</keyword>
<dbReference type="OrthoDB" id="5346107at2"/>
<evidence type="ECO:0000259" key="18">
    <source>
        <dbReference type="Pfam" id="PF00593"/>
    </source>
</evidence>
<dbReference type="InterPro" id="IPR036942">
    <property type="entry name" value="Beta-barrel_TonB_sf"/>
</dbReference>
<dbReference type="NCBIfam" id="TIGR01783">
    <property type="entry name" value="TonB-siderophor"/>
    <property type="match status" value="1"/>
</dbReference>
<sequence>MHSTRIPAVPGFSLLFLSLSLCWSAAAQAQAAQPAGAAAAASTGAADAGPGGAAVQTLSAVRVVGIHEPLRGDLPPAYAGGQVARGGSLGILGNRDYMDTPFSVTSYTAQTMQDQQARSINDVVKNDASVRTVWSDSGYSSQFAIRGFPVQGQDMAINGVYGIVPPQLTNSLGMFERVEVLRGPSAFLNGMAPSGAVGGTVNLVTKRATDKPIAQVTESYVSNGQFGTQIDLGRRLGDEQRLGIRFNATYQNGDTGVDDQSLRVGSAALGLDYRGDHYRLSADVGYQNFRADNPSRPIYTASGDFTIPAAPSGTLNPGQSWYYAKSEDTFGMVHGEVDLAPNLTAYATAGGRRNDFLGLYNFMYLQNGNGDFRATEYYQPTYSNTWTLLGGLTGKLDTGPLHHTLNFSASTLDTDFGVLAQVAGTYSGSNLYDPIAVPQPGLAGLKSSAPRTMHSVLNSVALADTISMLDDRLQFTAGIRHQNVKVTNYSALTGAQTSTYDQGAYTPAFAVVVKPLEPLSLYANYTQGLSQGPIAPVSVANAGEAFAPVKSEQYEVGAKVDFGRYGGSLSYFEIKQPSGFVDTAANLYRMDGEQRNRGVELNAFGEVARGVRLLGGVSFIDGKLTSTAGGANDGNKAVGVPDTMLNVGAEWDVPYLAGLTLSARYIYTSSQYYNVTNTQKIPSWDRVDIGARYKTRVAGHDVTLRAGVENLFNRDYWAAATSSFGLARGTPRTYLLSATVNF</sequence>
<evidence type="ECO:0000256" key="11">
    <source>
        <dbReference type="ARBA" id="ARBA00023136"/>
    </source>
</evidence>
<accession>A0A225ML30</accession>
<dbReference type="InterPro" id="IPR039426">
    <property type="entry name" value="TonB-dep_rcpt-like"/>
</dbReference>
<keyword evidence="12 20" id="KW-0675">Receptor</keyword>
<evidence type="ECO:0000256" key="12">
    <source>
        <dbReference type="ARBA" id="ARBA00023170"/>
    </source>
</evidence>
<evidence type="ECO:0000256" key="9">
    <source>
        <dbReference type="ARBA" id="ARBA00023065"/>
    </source>
</evidence>
<feature type="chain" id="PRO_5012443284" evidence="17">
    <location>
        <begin position="30"/>
        <end position="742"/>
    </location>
</feature>
<keyword evidence="8" id="KW-0408">Iron</keyword>
<evidence type="ECO:0000256" key="15">
    <source>
        <dbReference type="PROSITE-ProRule" id="PRU10144"/>
    </source>
</evidence>
<dbReference type="Proteomes" id="UP000214603">
    <property type="component" value="Unassembled WGS sequence"/>
</dbReference>
<evidence type="ECO:0000313" key="21">
    <source>
        <dbReference type="Proteomes" id="UP000214603"/>
    </source>
</evidence>
<dbReference type="InterPro" id="IPR037066">
    <property type="entry name" value="Plug_dom_sf"/>
</dbReference>
<keyword evidence="3 14" id="KW-0813">Transport</keyword>
<dbReference type="SUPFAM" id="SSF56935">
    <property type="entry name" value="Porins"/>
    <property type="match status" value="1"/>
</dbReference>
<dbReference type="GO" id="GO:0009279">
    <property type="term" value="C:cell outer membrane"/>
    <property type="evidence" value="ECO:0007669"/>
    <property type="project" value="UniProtKB-SubCell"/>
</dbReference>
<evidence type="ECO:0000256" key="2">
    <source>
        <dbReference type="ARBA" id="ARBA00009810"/>
    </source>
</evidence>
<evidence type="ECO:0000256" key="5">
    <source>
        <dbReference type="ARBA" id="ARBA00022496"/>
    </source>
</evidence>
<evidence type="ECO:0000256" key="1">
    <source>
        <dbReference type="ARBA" id="ARBA00004571"/>
    </source>
</evidence>
<evidence type="ECO:0000256" key="13">
    <source>
        <dbReference type="ARBA" id="ARBA00023237"/>
    </source>
</evidence>
<evidence type="ECO:0000256" key="6">
    <source>
        <dbReference type="ARBA" id="ARBA00022692"/>
    </source>
</evidence>
<dbReference type="RefSeq" id="WP_088603030.1">
    <property type="nucleotide sequence ID" value="NZ_NJIH01000004.1"/>
</dbReference>
<dbReference type="InterPro" id="IPR010917">
    <property type="entry name" value="TonB_rcpt_CS"/>
</dbReference>
<comment type="caution">
    <text evidence="20">The sequence shown here is derived from an EMBL/GenBank/DDBJ whole genome shotgun (WGS) entry which is preliminary data.</text>
</comment>
<evidence type="ECO:0000256" key="7">
    <source>
        <dbReference type="ARBA" id="ARBA00022729"/>
    </source>
</evidence>
<keyword evidence="6 14" id="KW-0812">Transmembrane</keyword>
<feature type="domain" description="TonB-dependent receptor-like beta-barrel" evidence="18">
    <location>
        <begin position="272"/>
        <end position="711"/>
    </location>
</feature>
<dbReference type="GO" id="GO:0015891">
    <property type="term" value="P:siderophore transport"/>
    <property type="evidence" value="ECO:0007669"/>
    <property type="project" value="InterPro"/>
</dbReference>
<dbReference type="InterPro" id="IPR000531">
    <property type="entry name" value="Beta-barrel_TonB"/>
</dbReference>
<gene>
    <name evidence="20" type="ORF">CEY11_08990</name>
</gene>